<organism evidence="3 4">
    <name type="scientific">Streptomyces venezuelae</name>
    <dbReference type="NCBI Taxonomy" id="54571"/>
    <lineage>
        <taxon>Bacteria</taxon>
        <taxon>Bacillati</taxon>
        <taxon>Actinomycetota</taxon>
        <taxon>Actinomycetes</taxon>
        <taxon>Kitasatosporales</taxon>
        <taxon>Streptomycetaceae</taxon>
        <taxon>Streptomyces</taxon>
    </lineage>
</organism>
<gene>
    <name evidence="3" type="ORF">DEJ48_08325</name>
</gene>
<keyword evidence="2" id="KW-0472">Membrane</keyword>
<feature type="transmembrane region" description="Helical" evidence="2">
    <location>
        <begin position="77"/>
        <end position="97"/>
    </location>
</feature>
<sequence>MTPAQLLDKALIVKELRRLAALPALKPRSAELSVLHQDLGGSNQLDRWAEIDLVQAYVRPESVRAPLDRSSGRHDRLLEAALGVLVFIPLLITWFGLREAVRAYGELADENPEQATRPFLQLWQSGFGGHLSSLGRFENVALMAVLLIALLVGLSVWHARVRVRTERAEDAREAEQDRLLAELAAVLTRTQMLLASHRSASPQQFTAQLTAAAQKMQQVTIKAERSHNALTGATASAVQAADALRLAAQSLTKEVPKLGDAADRINTTLRNGTEETAKAGRANAQAARGIVDHVKTAGDTVEASLKALVAAQQSLVTKSESVAKATELASQALVTSAGRTGDAVDGMREATERWDAAAAHWQDAAARLDARMAALARTLPMSAATPTSGGYGSANGAYGAGSAATNGGYGTGRDPANGPYGSGGDTATGGYDTSGAHRTGTGPATGPYDRGRSAAGGYGTGGGSANEAYAMSGDSGTGGRTPHAASAHAPAATPPESAAAPGPVSAAPPDAPLDPPADAPLDAPTTRLPPPRPRSGGSA</sequence>
<accession>A0A5P2BSE6</accession>
<dbReference type="Proteomes" id="UP000322927">
    <property type="component" value="Chromosome"/>
</dbReference>
<feature type="region of interest" description="Disordered" evidence="1">
    <location>
        <begin position="414"/>
        <end position="539"/>
    </location>
</feature>
<evidence type="ECO:0000313" key="3">
    <source>
        <dbReference type="EMBL" id="QES33394.1"/>
    </source>
</evidence>
<feature type="compositionally biased region" description="Pro residues" evidence="1">
    <location>
        <begin position="509"/>
        <end position="518"/>
    </location>
</feature>
<dbReference type="RefSeq" id="WP_150215549.1">
    <property type="nucleotide sequence ID" value="NZ_CP029192.1"/>
</dbReference>
<dbReference type="AlphaFoldDB" id="A0A5P2BSE6"/>
<dbReference type="EMBL" id="CP029192">
    <property type="protein sequence ID" value="QES33394.1"/>
    <property type="molecule type" value="Genomic_DNA"/>
</dbReference>
<reference evidence="3 4" key="1">
    <citation type="submission" date="2018-05" db="EMBL/GenBank/DDBJ databases">
        <title>Streptomyces venezuelae.</title>
        <authorList>
            <person name="Kim W."/>
            <person name="Lee N."/>
            <person name="Cho B.-K."/>
        </authorList>
    </citation>
    <scope>NUCLEOTIDE SEQUENCE [LARGE SCALE GENOMIC DNA]</scope>
    <source>
        <strain evidence="3 4">ATCC 14584</strain>
    </source>
</reference>
<proteinExistence type="predicted"/>
<feature type="compositionally biased region" description="Gly residues" evidence="1">
    <location>
        <begin position="454"/>
        <end position="464"/>
    </location>
</feature>
<feature type="compositionally biased region" description="Low complexity" evidence="1">
    <location>
        <begin position="481"/>
        <end position="508"/>
    </location>
</feature>
<evidence type="ECO:0000256" key="1">
    <source>
        <dbReference type="SAM" id="MobiDB-lite"/>
    </source>
</evidence>
<protein>
    <submittedName>
        <fullName evidence="3">Uncharacterized protein</fullName>
    </submittedName>
</protein>
<evidence type="ECO:0000313" key="4">
    <source>
        <dbReference type="Proteomes" id="UP000322927"/>
    </source>
</evidence>
<keyword evidence="2" id="KW-0812">Transmembrane</keyword>
<dbReference type="OrthoDB" id="3435720at2"/>
<feature type="transmembrane region" description="Helical" evidence="2">
    <location>
        <begin position="140"/>
        <end position="157"/>
    </location>
</feature>
<evidence type="ECO:0000256" key="2">
    <source>
        <dbReference type="SAM" id="Phobius"/>
    </source>
</evidence>
<keyword evidence="2" id="KW-1133">Transmembrane helix</keyword>
<name>A0A5P2BSE6_STRVZ</name>